<dbReference type="InterPro" id="IPR016024">
    <property type="entry name" value="ARM-type_fold"/>
</dbReference>
<gene>
    <name evidence="1" type="ORF">GCM10010528_05260</name>
</gene>
<dbReference type="InterPro" id="IPR014825">
    <property type="entry name" value="DNA_alkylation"/>
</dbReference>
<reference evidence="1 2" key="1">
    <citation type="journal article" date="2019" name="Int. J. Syst. Evol. Microbiol.">
        <title>The Global Catalogue of Microorganisms (GCM) 10K type strain sequencing project: providing services to taxonomists for standard genome sequencing and annotation.</title>
        <authorList>
            <consortium name="The Broad Institute Genomics Platform"/>
            <consortium name="The Broad Institute Genome Sequencing Center for Infectious Disease"/>
            <person name="Wu L."/>
            <person name="Ma J."/>
        </authorList>
    </citation>
    <scope>NUCLEOTIDE SEQUENCE [LARGE SCALE GENOMIC DNA]</scope>
    <source>
        <strain evidence="1 2">JCM 14234</strain>
    </source>
</reference>
<organism evidence="1 2">
    <name type="scientific">Gordonia defluvii</name>
    <dbReference type="NCBI Taxonomy" id="283718"/>
    <lineage>
        <taxon>Bacteria</taxon>
        <taxon>Bacillati</taxon>
        <taxon>Actinomycetota</taxon>
        <taxon>Actinomycetes</taxon>
        <taxon>Mycobacteriales</taxon>
        <taxon>Gordoniaceae</taxon>
        <taxon>Gordonia</taxon>
    </lineage>
</organism>
<name>A0ABN3YFE5_9ACTN</name>
<dbReference type="Proteomes" id="UP001501035">
    <property type="component" value="Unassembled WGS sequence"/>
</dbReference>
<evidence type="ECO:0000313" key="2">
    <source>
        <dbReference type="Proteomes" id="UP001501035"/>
    </source>
</evidence>
<protein>
    <submittedName>
        <fullName evidence="1">DNA alkylation repair protein</fullName>
    </submittedName>
</protein>
<proteinExistence type="predicted"/>
<dbReference type="Pfam" id="PF08713">
    <property type="entry name" value="DNA_alkylation"/>
    <property type="match status" value="1"/>
</dbReference>
<dbReference type="PANTHER" id="PTHR34070:SF1">
    <property type="entry name" value="DNA ALKYLATION REPAIR PROTEIN"/>
    <property type="match status" value="1"/>
</dbReference>
<dbReference type="PANTHER" id="PTHR34070">
    <property type="entry name" value="ARMADILLO-TYPE FOLD"/>
    <property type="match status" value="1"/>
</dbReference>
<dbReference type="SUPFAM" id="SSF48371">
    <property type="entry name" value="ARM repeat"/>
    <property type="match status" value="1"/>
</dbReference>
<evidence type="ECO:0000313" key="1">
    <source>
        <dbReference type="EMBL" id="GAA3026453.1"/>
    </source>
</evidence>
<dbReference type="CDD" id="cd06561">
    <property type="entry name" value="AlkD_like"/>
    <property type="match status" value="1"/>
</dbReference>
<dbReference type="EMBL" id="BAAAVS010000008">
    <property type="protein sequence ID" value="GAA3026453.1"/>
    <property type="molecule type" value="Genomic_DNA"/>
</dbReference>
<dbReference type="Gene3D" id="1.25.10.90">
    <property type="match status" value="1"/>
</dbReference>
<sequence>MLALGDRDRAASAATYFKTGPGEYGAGDVFAGVRVPVLRKLADGYRGASRPTLTRLLDDEVHEVRLLALIVLVGEFERAPEHERARWVQCYRDAVAAGWVNNWDLVDSSARQILGAWCLTLGDASELESYARRESLWDRRVGIIGTHAFLWVGDASATLAIAPAVVDDRRDLIQKAFGWMLREMGKRVSRGSLTGYLDVHAPQLGRTALSYALEHLDPDERRRYRALR</sequence>
<keyword evidence="2" id="KW-1185">Reference proteome</keyword>
<accession>A0ABN3YFE5</accession>
<comment type="caution">
    <text evidence="1">The sequence shown here is derived from an EMBL/GenBank/DDBJ whole genome shotgun (WGS) entry which is preliminary data.</text>
</comment>